<dbReference type="PANTHER" id="PTHR37987:SF1">
    <property type="entry name" value="OXO-4-HYDROXY-4-CARBOXY-5-UREIDOIMIDAZOLINE DECARBOXYLASE DOMAIN-CONTAINING PROTEIN"/>
    <property type="match status" value="1"/>
</dbReference>
<dbReference type="PANTHER" id="PTHR37987">
    <property type="entry name" value="CHROMOSOME 9, WHOLE GENOME SHOTGUN SEQUENCE"/>
    <property type="match status" value="1"/>
</dbReference>
<dbReference type="Pfam" id="PF09349">
    <property type="entry name" value="OHCU_decarbox"/>
    <property type="match status" value="1"/>
</dbReference>
<evidence type="ECO:0000256" key="1">
    <source>
        <dbReference type="ARBA" id="ARBA00022631"/>
    </source>
</evidence>
<accession>B8M343</accession>
<evidence type="ECO:0000313" key="3">
    <source>
        <dbReference type="EMBL" id="EED22019.1"/>
    </source>
</evidence>
<dbReference type="InterPro" id="IPR018020">
    <property type="entry name" value="OHCU_decarboxylase"/>
</dbReference>
<evidence type="ECO:0000313" key="4">
    <source>
        <dbReference type="Proteomes" id="UP000001745"/>
    </source>
</evidence>
<protein>
    <recommendedName>
        <fullName evidence="2">Oxo-4-hydroxy-4-carboxy-5-ureidoimidazoline decarboxylase domain-containing protein</fullName>
    </recommendedName>
</protein>
<sequence length="193" mass="21409">MAATLPPIISLSALPLTDQLKVLDTLFEPSSELHNLLQPILSNNKDQTFTSYNSLIDAIYSQLTALSATSDPQQKQLLYGILGSHPRLGAASPTAQAGLSELSRREQANINKSTDQEAAADQAARLSALNKEYEETYPGLRYVTFVNGRGRDVIMVDMRRRIDRGEFEQEVRDNIEAMCDIAKDRAKKLQSNL</sequence>
<keyword evidence="4" id="KW-1185">Reference proteome</keyword>
<dbReference type="PhylomeDB" id="B8M343"/>
<dbReference type="AlphaFoldDB" id="B8M343"/>
<dbReference type="HOGENOM" id="CLU_092522_0_1_1"/>
<name>B8M343_TALSN</name>
<organism evidence="3 4">
    <name type="scientific">Talaromyces stipitatus (strain ATCC 10500 / CBS 375.48 / QM 6759 / NRRL 1006)</name>
    <name type="common">Penicillium stipitatum</name>
    <dbReference type="NCBI Taxonomy" id="441959"/>
    <lineage>
        <taxon>Eukaryota</taxon>
        <taxon>Fungi</taxon>
        <taxon>Dikarya</taxon>
        <taxon>Ascomycota</taxon>
        <taxon>Pezizomycotina</taxon>
        <taxon>Eurotiomycetes</taxon>
        <taxon>Eurotiomycetidae</taxon>
        <taxon>Eurotiales</taxon>
        <taxon>Trichocomaceae</taxon>
        <taxon>Talaromyces</taxon>
        <taxon>Talaromyces sect. Talaromyces</taxon>
    </lineage>
</organism>
<reference evidence="4" key="1">
    <citation type="journal article" date="2015" name="Genome Announc.">
        <title>Genome sequence of the AIDS-associated pathogen Penicillium marneffei (ATCC18224) and its near taxonomic relative Talaromyces stipitatus (ATCC10500).</title>
        <authorList>
            <person name="Nierman W.C."/>
            <person name="Fedorova-Abrams N.D."/>
            <person name="Andrianopoulos A."/>
        </authorList>
    </citation>
    <scope>NUCLEOTIDE SEQUENCE [LARGE SCALE GENOMIC DNA]</scope>
    <source>
        <strain evidence="4">ATCC 10500 / CBS 375.48 / QM 6759 / NRRL 1006</strain>
    </source>
</reference>
<dbReference type="GO" id="GO:0006144">
    <property type="term" value="P:purine nucleobase metabolic process"/>
    <property type="evidence" value="ECO:0007669"/>
    <property type="project" value="UniProtKB-KW"/>
</dbReference>
<dbReference type="Proteomes" id="UP000001745">
    <property type="component" value="Unassembled WGS sequence"/>
</dbReference>
<dbReference type="VEuPathDB" id="FungiDB:TSTA_092650"/>
<dbReference type="STRING" id="441959.B8M343"/>
<dbReference type="GeneID" id="8099443"/>
<gene>
    <name evidence="3" type="ORF">TSTA_092650</name>
</gene>
<keyword evidence="1" id="KW-0659">Purine metabolism</keyword>
<dbReference type="RefSeq" id="XP_002478982.1">
    <property type="nucleotide sequence ID" value="XM_002478937.1"/>
</dbReference>
<dbReference type="eggNOG" id="ENOG502S4M5">
    <property type="taxonomic scope" value="Eukaryota"/>
</dbReference>
<dbReference type="EMBL" id="EQ962653">
    <property type="protein sequence ID" value="EED22019.1"/>
    <property type="molecule type" value="Genomic_DNA"/>
</dbReference>
<dbReference type="Gene3D" id="1.10.3330.10">
    <property type="entry name" value="Oxo-4-hydroxy-4-carboxy-5-ureidoimidazoline decarboxylase"/>
    <property type="match status" value="1"/>
</dbReference>
<feature type="domain" description="Oxo-4-hydroxy-4-carboxy-5-ureidoimidazoline decarboxylase" evidence="2">
    <location>
        <begin position="13"/>
        <end position="187"/>
    </location>
</feature>
<dbReference type="OrthoDB" id="5398391at2759"/>
<dbReference type="SUPFAM" id="SSF158694">
    <property type="entry name" value="UraD-Like"/>
    <property type="match status" value="1"/>
</dbReference>
<dbReference type="InterPro" id="IPR036778">
    <property type="entry name" value="OHCU_decarboxylase_sf"/>
</dbReference>
<dbReference type="OMA" id="AIQAMCD"/>
<proteinExistence type="predicted"/>
<evidence type="ECO:0000259" key="2">
    <source>
        <dbReference type="Pfam" id="PF09349"/>
    </source>
</evidence>
<dbReference type="InParanoid" id="B8M343"/>